<feature type="region of interest" description="Disordered" evidence="1">
    <location>
        <begin position="359"/>
        <end position="383"/>
    </location>
</feature>
<proteinExistence type="predicted"/>
<keyword evidence="3" id="KW-1185">Reference proteome</keyword>
<feature type="compositionally biased region" description="Basic and acidic residues" evidence="1">
    <location>
        <begin position="359"/>
        <end position="371"/>
    </location>
</feature>
<dbReference type="EMBL" id="JAAMPI010001019">
    <property type="protein sequence ID" value="KAF4627153.1"/>
    <property type="molecule type" value="Genomic_DNA"/>
</dbReference>
<sequence length="616" mass="70022">MIDPLEIIKITDEMAQRLREALEDMGKSPTPSLCGSEFSELKYLGRSSRTSQQSSTQSSGIGGSGTSRSSETESMTILTDTDGGASVGLYLDIPQFTFGYLDYTSDLPQLAEHISGILQGYKMGCATILLFAFHHHAEPQAPRRPTPLFNPRKYKFPAPATPVHTTVVDEITATLENTHLPPDSPYISQAFIYESLSKLKQDEEFVEECRSKEAEDPYRGIDMNKGWNRVRWAGDLHFCDHYELYFWDIRGGTHVSKGAPEDMMKVVETLNSFSFSKQLEPFVLGWEDVKDMGFGLVFVGEGYGLLGEVRGLGTWWARRKHVFAGMKGKGFMTEVDARVKEIQNGLKIWHNQGGNTKEALKRKLGDPRKEPIPASYRRKGKQQKVPCKELAIPQAGIHDLAWAQAIVPAEEETESLYLICKQSYVDVYGSGLLYQFKRFFSLSPVCMLNYLSVINPIHKEALAQLQLNFHLTEKSWKLKPDSALAFIARLPSLKKLAIWASIRNDLIEFKPLRWNPWQSPTRWVQYSIPERVLESIRTNGILNSIRGLSEFDLVILPYGAITNDETEYQKKEGEDDRWDAVEETSREVVYRAKTDNTIRAWARFSAESFLERRRMA</sequence>
<name>A0A8H4RDZ0_9HELO</name>
<evidence type="ECO:0000313" key="2">
    <source>
        <dbReference type="EMBL" id="KAF4627153.1"/>
    </source>
</evidence>
<dbReference type="Proteomes" id="UP000566819">
    <property type="component" value="Unassembled WGS sequence"/>
</dbReference>
<reference evidence="2 3" key="1">
    <citation type="submission" date="2020-03" db="EMBL/GenBank/DDBJ databases">
        <title>Draft Genome Sequence of Cudoniella acicularis.</title>
        <authorList>
            <person name="Buettner E."/>
            <person name="Kellner H."/>
        </authorList>
    </citation>
    <scope>NUCLEOTIDE SEQUENCE [LARGE SCALE GENOMIC DNA]</scope>
    <source>
        <strain evidence="2 3">DSM 108380</strain>
    </source>
</reference>
<organism evidence="2 3">
    <name type="scientific">Cudoniella acicularis</name>
    <dbReference type="NCBI Taxonomy" id="354080"/>
    <lineage>
        <taxon>Eukaryota</taxon>
        <taxon>Fungi</taxon>
        <taxon>Dikarya</taxon>
        <taxon>Ascomycota</taxon>
        <taxon>Pezizomycotina</taxon>
        <taxon>Leotiomycetes</taxon>
        <taxon>Helotiales</taxon>
        <taxon>Tricladiaceae</taxon>
        <taxon>Cudoniella</taxon>
    </lineage>
</organism>
<feature type="region of interest" description="Disordered" evidence="1">
    <location>
        <begin position="45"/>
        <end position="74"/>
    </location>
</feature>
<comment type="caution">
    <text evidence="2">The sequence shown here is derived from an EMBL/GenBank/DDBJ whole genome shotgun (WGS) entry which is preliminary data.</text>
</comment>
<accession>A0A8H4RDZ0</accession>
<feature type="compositionally biased region" description="Low complexity" evidence="1">
    <location>
        <begin position="45"/>
        <end position="59"/>
    </location>
</feature>
<protein>
    <submittedName>
        <fullName evidence="2">Uncharacterized protein</fullName>
    </submittedName>
</protein>
<evidence type="ECO:0000313" key="3">
    <source>
        <dbReference type="Proteomes" id="UP000566819"/>
    </source>
</evidence>
<evidence type="ECO:0000256" key="1">
    <source>
        <dbReference type="SAM" id="MobiDB-lite"/>
    </source>
</evidence>
<dbReference type="AlphaFoldDB" id="A0A8H4RDZ0"/>
<gene>
    <name evidence="2" type="ORF">G7Y89_g11004</name>
</gene>
<dbReference type="OrthoDB" id="3518858at2759"/>